<dbReference type="Gene3D" id="1.10.1450.10">
    <property type="entry name" value="Tetraspanin"/>
    <property type="match status" value="1"/>
</dbReference>
<dbReference type="Pfam" id="PF00335">
    <property type="entry name" value="Tetraspanin"/>
    <property type="match status" value="1"/>
</dbReference>
<dbReference type="InterPro" id="IPR008952">
    <property type="entry name" value="Tetraspanin_EC2_sf"/>
</dbReference>
<evidence type="ECO:0000256" key="4">
    <source>
        <dbReference type="ARBA" id="ARBA00022679"/>
    </source>
</evidence>
<proteinExistence type="predicted"/>
<keyword evidence="4" id="KW-0808">Transferase</keyword>
<keyword evidence="6 9" id="KW-1133">Transmembrane helix</keyword>
<dbReference type="PANTHER" id="PTHR46671:SF7">
    <property type="entry name" value="CORE-2_I-BRANCHING ENZYME"/>
    <property type="match status" value="1"/>
</dbReference>
<gene>
    <name evidence="10" type="ORF">CAMP_LOCUS4856</name>
</gene>
<evidence type="ECO:0000256" key="6">
    <source>
        <dbReference type="ARBA" id="ARBA00022989"/>
    </source>
</evidence>
<organism evidence="10 11">
    <name type="scientific">Caenorhabditis angaria</name>
    <dbReference type="NCBI Taxonomy" id="860376"/>
    <lineage>
        <taxon>Eukaryota</taxon>
        <taxon>Metazoa</taxon>
        <taxon>Ecdysozoa</taxon>
        <taxon>Nematoda</taxon>
        <taxon>Chromadorea</taxon>
        <taxon>Rhabditida</taxon>
        <taxon>Rhabditina</taxon>
        <taxon>Rhabditomorpha</taxon>
        <taxon>Rhabditoidea</taxon>
        <taxon>Rhabditidae</taxon>
        <taxon>Peloderinae</taxon>
        <taxon>Caenorhabditis</taxon>
    </lineage>
</organism>
<keyword evidence="7 9" id="KW-0472">Membrane</keyword>
<feature type="transmembrane region" description="Helical" evidence="9">
    <location>
        <begin position="630"/>
        <end position="654"/>
    </location>
</feature>
<comment type="caution">
    <text evidence="10">The sequence shown here is derived from an EMBL/GenBank/DDBJ whole genome shotgun (WGS) entry which is preliminary data.</text>
</comment>
<name>A0A9P1IBT2_9PELO</name>
<keyword evidence="3" id="KW-0328">Glycosyltransferase</keyword>
<evidence type="ECO:0000256" key="8">
    <source>
        <dbReference type="ARBA" id="ARBA00023180"/>
    </source>
</evidence>
<reference evidence="10" key="1">
    <citation type="submission" date="2022-11" db="EMBL/GenBank/DDBJ databases">
        <authorList>
            <person name="Kikuchi T."/>
        </authorList>
    </citation>
    <scope>NUCLEOTIDE SEQUENCE</scope>
    <source>
        <strain evidence="10">PS1010</strain>
    </source>
</reference>
<dbReference type="InterPro" id="IPR018499">
    <property type="entry name" value="Tetraspanin/Peripherin"/>
</dbReference>
<dbReference type="EMBL" id="CANHGI010000002">
    <property type="protein sequence ID" value="CAI5442219.1"/>
    <property type="molecule type" value="Genomic_DNA"/>
</dbReference>
<protein>
    <recommendedName>
        <fullName evidence="12">Tetraspanin</fullName>
    </recommendedName>
</protein>
<accession>A0A9P1IBT2</accession>
<comment type="subcellular location">
    <subcellularLocation>
        <location evidence="1">Membrane</location>
        <topology evidence="1">Multi-pass membrane protein</topology>
    </subcellularLocation>
    <subcellularLocation>
        <location evidence="2">Membrane</location>
        <topology evidence="2">Single-pass type II membrane protein</topology>
    </subcellularLocation>
</comment>
<feature type="transmembrane region" description="Helical" evidence="9">
    <location>
        <begin position="477"/>
        <end position="498"/>
    </location>
</feature>
<keyword evidence="8" id="KW-0325">Glycoprotein</keyword>
<keyword evidence="11" id="KW-1185">Reference proteome</keyword>
<dbReference type="AlphaFoldDB" id="A0A9P1IBT2"/>
<dbReference type="GO" id="GO:0016020">
    <property type="term" value="C:membrane"/>
    <property type="evidence" value="ECO:0007669"/>
    <property type="project" value="UniProtKB-SubCell"/>
</dbReference>
<evidence type="ECO:0008006" key="12">
    <source>
        <dbReference type="Google" id="ProtNLM"/>
    </source>
</evidence>
<dbReference type="GO" id="GO:0016757">
    <property type="term" value="F:glycosyltransferase activity"/>
    <property type="evidence" value="ECO:0007669"/>
    <property type="project" value="UniProtKB-KW"/>
</dbReference>
<evidence type="ECO:0000313" key="10">
    <source>
        <dbReference type="EMBL" id="CAI5442219.1"/>
    </source>
</evidence>
<evidence type="ECO:0000256" key="9">
    <source>
        <dbReference type="SAM" id="Phobius"/>
    </source>
</evidence>
<evidence type="ECO:0000256" key="7">
    <source>
        <dbReference type="ARBA" id="ARBA00023136"/>
    </source>
</evidence>
<dbReference type="Pfam" id="PF02485">
    <property type="entry name" value="Branch"/>
    <property type="match status" value="1"/>
</dbReference>
<evidence type="ECO:0000256" key="5">
    <source>
        <dbReference type="ARBA" id="ARBA00022692"/>
    </source>
</evidence>
<dbReference type="SUPFAM" id="SSF48652">
    <property type="entry name" value="Tetraspanin"/>
    <property type="match status" value="1"/>
</dbReference>
<evidence type="ECO:0000313" key="11">
    <source>
        <dbReference type="Proteomes" id="UP001152747"/>
    </source>
</evidence>
<sequence length="663" mass="75166">MARFFKNEEIVSSLQREIEKRYTIMNELFDAVNELNTKNQFEPQFRRRFETQNVDCHSLFQNKQNAARFTEKHRIPIVETKNLNMSCSSIKSRIFPPFNLQSLKFGVAFARIVYTDYELIEDQIRSSYHSQNQYCFSIDSKADQLFHSKMRLLSSCISNILLIGEELSIDSKGHNVNKAHYNCLKELVKKPGWGYVILLQNHDMITKSIFDLVQIYGILGGANDVFIAPSQNRIDKSLNWNPFDLGLFPNKTNQSLTMSATSVQASFSFSAVEWMTETVDLTKIIDQLNRSEYGVDEILWSVLQASDFLEMPGHFTHKCIDEGKSTVHLSRYSLWSFLGEHCENIRHDICILGVEHLAKIIRLPNIAVNKMLPSFDYASIDCLNEHIFNRTMKQNKNMLDDVPLDVSYYENMVNTNEKMVQLTSQDKIFIGASGLTAIVGIVLIVIGFVLRFGNGFAQFSNYAQADNDFLELKRLDMIFGLFVAAAGVLVLSFAIATISTLKQNRFLLKAYCAIIALMIVVQLVDGLLAFTYSDQVNQLASDDIMYESLSKAAQKTPIGSTQLSSDIEVQFWANTQSSFKCCGVYNSSDWTMLWGKESSDTLSLLNCVTRNYQSGCEQIVRNRISSEASYLGVASMGVLVVEVIASFLAGYRAYTLAHPEFDK</sequence>
<dbReference type="InterPro" id="IPR003406">
    <property type="entry name" value="Glyco_trans_14"/>
</dbReference>
<evidence type="ECO:0000256" key="1">
    <source>
        <dbReference type="ARBA" id="ARBA00004141"/>
    </source>
</evidence>
<feature type="transmembrane region" description="Helical" evidence="9">
    <location>
        <begin position="428"/>
        <end position="450"/>
    </location>
</feature>
<evidence type="ECO:0000256" key="3">
    <source>
        <dbReference type="ARBA" id="ARBA00022676"/>
    </source>
</evidence>
<keyword evidence="5 9" id="KW-0812">Transmembrane</keyword>
<dbReference type="PANTHER" id="PTHR46671">
    <property type="entry name" value="PROTEIN CBG11221"/>
    <property type="match status" value="1"/>
</dbReference>
<dbReference type="OrthoDB" id="438211at2759"/>
<evidence type="ECO:0000256" key="2">
    <source>
        <dbReference type="ARBA" id="ARBA00004606"/>
    </source>
</evidence>
<dbReference type="Proteomes" id="UP001152747">
    <property type="component" value="Unassembled WGS sequence"/>
</dbReference>
<feature type="transmembrane region" description="Helical" evidence="9">
    <location>
        <begin position="510"/>
        <end position="532"/>
    </location>
</feature>